<dbReference type="InterPro" id="IPR009010">
    <property type="entry name" value="Asp_de-COase-like_dom_sf"/>
</dbReference>
<sequence>MAKSDCKSKQTVKAKLPQPRHYTVGYVPNGGKTQPSPQLKISGKWLEALGFTPGQAVTVTTERGRMVIEADITS</sequence>
<proteinExistence type="predicted"/>
<gene>
    <name evidence="3" type="ORF">HYN51_12970</name>
    <name evidence="4" type="ORF">HYN51_13010</name>
</gene>
<keyword evidence="5" id="KW-1185">Reference proteome</keyword>
<dbReference type="Proteomes" id="UP000244908">
    <property type="component" value="Chromosome"/>
</dbReference>
<evidence type="ECO:0000313" key="5">
    <source>
        <dbReference type="Proteomes" id="UP000244908"/>
    </source>
</evidence>
<evidence type="ECO:0000313" key="3">
    <source>
        <dbReference type="EMBL" id="AWH89380.1"/>
    </source>
</evidence>
<dbReference type="OrthoDB" id="6053337at2"/>
<dbReference type="GO" id="GO:0016070">
    <property type="term" value="P:RNA metabolic process"/>
    <property type="evidence" value="ECO:0007669"/>
    <property type="project" value="InterPro"/>
</dbReference>
<dbReference type="KEGG" id="lpv:HYN51_13010"/>
<dbReference type="AlphaFoldDB" id="A0A2Y9U0T4"/>
<accession>A0A2Y9U0T4</accession>
<feature type="domain" description="Toxin SymE-like" evidence="2">
    <location>
        <begin position="19"/>
        <end position="70"/>
    </location>
</feature>
<evidence type="ECO:0000256" key="1">
    <source>
        <dbReference type="SAM" id="MobiDB-lite"/>
    </source>
</evidence>
<protein>
    <submittedName>
        <fullName evidence="3">Type I toxin-antitoxin system SymE family toxin</fullName>
    </submittedName>
</protein>
<dbReference type="SUPFAM" id="SSF50692">
    <property type="entry name" value="ADC-like"/>
    <property type="match status" value="1"/>
</dbReference>
<dbReference type="EMBL" id="CP029185">
    <property type="protein sequence ID" value="AWH89380.1"/>
    <property type="molecule type" value="Genomic_DNA"/>
</dbReference>
<dbReference type="KEGG" id="lpv:HYN51_12970"/>
<dbReference type="GO" id="GO:0005737">
    <property type="term" value="C:cytoplasm"/>
    <property type="evidence" value="ECO:0007669"/>
    <property type="project" value="InterPro"/>
</dbReference>
<name>A0A2Y9U0T4_9GAMM</name>
<feature type="region of interest" description="Disordered" evidence="1">
    <location>
        <begin position="1"/>
        <end position="36"/>
    </location>
</feature>
<evidence type="ECO:0000259" key="2">
    <source>
        <dbReference type="Pfam" id="PF08845"/>
    </source>
</evidence>
<dbReference type="EMBL" id="CP029185">
    <property type="protein sequence ID" value="AWH89388.1"/>
    <property type="molecule type" value="Genomic_DNA"/>
</dbReference>
<dbReference type="RefSeq" id="WP_108901427.1">
    <property type="nucleotide sequence ID" value="NZ_CP029185.2"/>
</dbReference>
<organism evidence="3 5">
    <name type="scientific">Limnobaculum parvum</name>
    <dbReference type="NCBI Taxonomy" id="2172103"/>
    <lineage>
        <taxon>Bacteria</taxon>
        <taxon>Pseudomonadati</taxon>
        <taxon>Pseudomonadota</taxon>
        <taxon>Gammaproteobacteria</taxon>
        <taxon>Enterobacterales</taxon>
        <taxon>Budviciaceae</taxon>
        <taxon>Limnobaculum</taxon>
    </lineage>
</organism>
<reference evidence="3 5" key="1">
    <citation type="submission" date="2018-04" db="EMBL/GenBank/DDBJ databases">
        <title>Genome sequencing of Limnobaculum sp. HYN0051.</title>
        <authorList>
            <person name="Yi H."/>
            <person name="Baek C."/>
        </authorList>
    </citation>
    <scope>NUCLEOTIDE SEQUENCE [LARGE SCALE GENOMIC DNA]</scope>
    <source>
        <strain evidence="3 5">HYN0051</strain>
    </source>
</reference>
<dbReference type="GO" id="GO:0003723">
    <property type="term" value="F:RNA binding"/>
    <property type="evidence" value="ECO:0007669"/>
    <property type="project" value="InterPro"/>
</dbReference>
<dbReference type="Pfam" id="PF08845">
    <property type="entry name" value="SymE_toxin"/>
    <property type="match status" value="1"/>
</dbReference>
<dbReference type="InterPro" id="IPR014944">
    <property type="entry name" value="Toxin_SymE-like"/>
</dbReference>
<dbReference type="GO" id="GO:0016788">
    <property type="term" value="F:hydrolase activity, acting on ester bonds"/>
    <property type="evidence" value="ECO:0007669"/>
    <property type="project" value="InterPro"/>
</dbReference>
<evidence type="ECO:0000313" key="4">
    <source>
        <dbReference type="EMBL" id="AWH89388.1"/>
    </source>
</evidence>